<dbReference type="InterPro" id="IPR005828">
    <property type="entry name" value="MFS_sugar_transport-like"/>
</dbReference>
<dbReference type="InterPro" id="IPR005829">
    <property type="entry name" value="Sugar_transporter_CS"/>
</dbReference>
<feature type="transmembrane region" description="Helical" evidence="5">
    <location>
        <begin position="150"/>
        <end position="170"/>
    </location>
</feature>
<name>A0AAD4NCD4_9BILA</name>
<comment type="subcellular location">
    <subcellularLocation>
        <location evidence="1">Membrane</location>
        <topology evidence="1">Multi-pass membrane protein</topology>
    </subcellularLocation>
</comment>
<keyword evidence="7" id="KW-0762">Sugar transport</keyword>
<dbReference type="SUPFAM" id="SSF103473">
    <property type="entry name" value="MFS general substrate transporter"/>
    <property type="match status" value="1"/>
</dbReference>
<keyword evidence="8" id="KW-1185">Reference proteome</keyword>
<dbReference type="InterPro" id="IPR036259">
    <property type="entry name" value="MFS_trans_sf"/>
</dbReference>
<gene>
    <name evidence="7" type="ORF">DdX_02247</name>
</gene>
<evidence type="ECO:0000259" key="6">
    <source>
        <dbReference type="PROSITE" id="PS50850"/>
    </source>
</evidence>
<evidence type="ECO:0000256" key="5">
    <source>
        <dbReference type="SAM" id="Phobius"/>
    </source>
</evidence>
<feature type="transmembrane region" description="Helical" evidence="5">
    <location>
        <begin position="30"/>
        <end position="50"/>
    </location>
</feature>
<dbReference type="PANTHER" id="PTHR23503:SF17">
    <property type="entry name" value="MAJOR FACILITATOR SUPERFAMILY (MFS) PROFILE DOMAIN-CONTAINING PROTEIN"/>
    <property type="match status" value="1"/>
</dbReference>
<dbReference type="EMBL" id="JAKKPZ010000002">
    <property type="protein sequence ID" value="KAI1725585.1"/>
    <property type="molecule type" value="Genomic_DNA"/>
</dbReference>
<evidence type="ECO:0000256" key="2">
    <source>
        <dbReference type="ARBA" id="ARBA00022692"/>
    </source>
</evidence>
<feature type="transmembrane region" description="Helical" evidence="5">
    <location>
        <begin position="182"/>
        <end position="207"/>
    </location>
</feature>
<evidence type="ECO:0000313" key="8">
    <source>
        <dbReference type="Proteomes" id="UP001201812"/>
    </source>
</evidence>
<keyword evidence="3 5" id="KW-1133">Transmembrane helix</keyword>
<sequence>MMMGVMVQFGTVIGSVFAMPQMLCRSIDWWLIYGAECSLLLIVLSILPFLHESPGTLVTRGQDMSARKSIQFFHNCSSTEQIEESLKEIKTNMKLNAKSVSMLKIWKEKGPNRRGTAVGCVVAFAMAFSGIAVINAFAVEIFRNTGMSLFHASLANVSLSVISLISCIISSCVIDRFGRRRLLLMTTSSILLLNVSIFTLMFCHQIYKYDWISVMLIIVIALFIFAFSTGPGPLCFFMTSEMVSQNARSAGQSWATLVQMTSRTILLTAFLPLKNAIGAAFAYLVLFVAPILFSVTFFYFALPETKNRNMHEIEEEFRKLPKPKHLIKRIMGKSNNKHHVFIAEKHELPMFANSLMKSVQ</sequence>
<dbReference type="PANTHER" id="PTHR23503">
    <property type="entry name" value="SOLUTE CARRIER FAMILY 2"/>
    <property type="match status" value="1"/>
</dbReference>
<accession>A0AAD4NCD4</accession>
<feature type="domain" description="Major facilitator superfamily (MFS) profile" evidence="6">
    <location>
        <begin position="1"/>
        <end position="306"/>
    </location>
</feature>
<keyword evidence="4 5" id="KW-0472">Membrane</keyword>
<proteinExistence type="predicted"/>
<comment type="caution">
    <text evidence="7">The sequence shown here is derived from an EMBL/GenBank/DDBJ whole genome shotgun (WGS) entry which is preliminary data.</text>
</comment>
<evidence type="ECO:0000256" key="3">
    <source>
        <dbReference type="ARBA" id="ARBA00022989"/>
    </source>
</evidence>
<feature type="transmembrane region" description="Helical" evidence="5">
    <location>
        <begin position="277"/>
        <end position="302"/>
    </location>
</feature>
<dbReference type="InterPro" id="IPR045263">
    <property type="entry name" value="GLUT"/>
</dbReference>
<evidence type="ECO:0000256" key="4">
    <source>
        <dbReference type="ARBA" id="ARBA00023136"/>
    </source>
</evidence>
<organism evidence="7 8">
    <name type="scientific">Ditylenchus destructor</name>
    <dbReference type="NCBI Taxonomy" id="166010"/>
    <lineage>
        <taxon>Eukaryota</taxon>
        <taxon>Metazoa</taxon>
        <taxon>Ecdysozoa</taxon>
        <taxon>Nematoda</taxon>
        <taxon>Chromadorea</taxon>
        <taxon>Rhabditida</taxon>
        <taxon>Tylenchina</taxon>
        <taxon>Tylenchomorpha</taxon>
        <taxon>Sphaerularioidea</taxon>
        <taxon>Anguinidae</taxon>
        <taxon>Anguininae</taxon>
        <taxon>Ditylenchus</taxon>
    </lineage>
</organism>
<feature type="transmembrane region" description="Helical" evidence="5">
    <location>
        <begin position="117"/>
        <end position="138"/>
    </location>
</feature>
<keyword evidence="2 5" id="KW-0812">Transmembrane</keyword>
<dbReference type="GO" id="GO:0015149">
    <property type="term" value="F:hexose transmembrane transporter activity"/>
    <property type="evidence" value="ECO:0007669"/>
    <property type="project" value="TreeGrafter"/>
</dbReference>
<dbReference type="Proteomes" id="UP001201812">
    <property type="component" value="Unassembled WGS sequence"/>
</dbReference>
<protein>
    <submittedName>
        <fullName evidence="7">Sugar transporter domain-containing protein</fullName>
    </submittedName>
</protein>
<evidence type="ECO:0000256" key="1">
    <source>
        <dbReference type="ARBA" id="ARBA00004141"/>
    </source>
</evidence>
<dbReference type="Pfam" id="PF00083">
    <property type="entry name" value="Sugar_tr"/>
    <property type="match status" value="1"/>
</dbReference>
<dbReference type="Gene3D" id="1.20.1250.20">
    <property type="entry name" value="MFS general substrate transporter like domains"/>
    <property type="match status" value="1"/>
</dbReference>
<dbReference type="PROSITE" id="PS00216">
    <property type="entry name" value="SUGAR_TRANSPORT_1"/>
    <property type="match status" value="1"/>
</dbReference>
<dbReference type="GO" id="GO:0016020">
    <property type="term" value="C:membrane"/>
    <property type="evidence" value="ECO:0007669"/>
    <property type="project" value="UniProtKB-SubCell"/>
</dbReference>
<dbReference type="PROSITE" id="PS50850">
    <property type="entry name" value="MFS"/>
    <property type="match status" value="1"/>
</dbReference>
<evidence type="ECO:0000313" key="7">
    <source>
        <dbReference type="EMBL" id="KAI1725585.1"/>
    </source>
</evidence>
<dbReference type="AlphaFoldDB" id="A0AAD4NCD4"/>
<keyword evidence="7" id="KW-0813">Transport</keyword>
<feature type="transmembrane region" description="Helical" evidence="5">
    <location>
        <begin position="213"/>
        <end position="239"/>
    </location>
</feature>
<reference evidence="7" key="1">
    <citation type="submission" date="2022-01" db="EMBL/GenBank/DDBJ databases">
        <title>Genome Sequence Resource for Two Populations of Ditylenchus destructor, the Migratory Endoparasitic Phytonematode.</title>
        <authorList>
            <person name="Zhang H."/>
            <person name="Lin R."/>
            <person name="Xie B."/>
        </authorList>
    </citation>
    <scope>NUCLEOTIDE SEQUENCE</scope>
    <source>
        <strain evidence="7">BazhouSP</strain>
    </source>
</reference>
<dbReference type="InterPro" id="IPR020846">
    <property type="entry name" value="MFS_dom"/>
</dbReference>